<keyword evidence="2" id="KW-1185">Reference proteome</keyword>
<proteinExistence type="predicted"/>
<dbReference type="Proteomes" id="UP001605036">
    <property type="component" value="Unassembled WGS sequence"/>
</dbReference>
<dbReference type="AlphaFoldDB" id="A0ABD1Y758"/>
<sequence>MQIRGDRDQHNPLQGSYLQGLMQNTVHEIDRNRTDDAAEGSVDLHLAEAEIITQLNALLAVERADRTIYANHGRSNNNREMEQEYHVRDNTLSSALREEMRGIHGIPVTSCSHEMTWTAWWASQKPP</sequence>
<evidence type="ECO:0000313" key="2">
    <source>
        <dbReference type="Proteomes" id="UP001605036"/>
    </source>
</evidence>
<name>A0ABD1Y758_9MARC</name>
<organism evidence="1 2">
    <name type="scientific">Riccia fluitans</name>
    <dbReference type="NCBI Taxonomy" id="41844"/>
    <lineage>
        <taxon>Eukaryota</taxon>
        <taxon>Viridiplantae</taxon>
        <taxon>Streptophyta</taxon>
        <taxon>Embryophyta</taxon>
        <taxon>Marchantiophyta</taxon>
        <taxon>Marchantiopsida</taxon>
        <taxon>Marchantiidae</taxon>
        <taxon>Marchantiales</taxon>
        <taxon>Ricciaceae</taxon>
        <taxon>Riccia</taxon>
    </lineage>
</organism>
<gene>
    <name evidence="1" type="ORF">R1flu_001642</name>
</gene>
<protein>
    <submittedName>
        <fullName evidence="1">Uncharacterized protein</fullName>
    </submittedName>
</protein>
<accession>A0ABD1Y758</accession>
<evidence type="ECO:0000313" key="1">
    <source>
        <dbReference type="EMBL" id="KAL2621437.1"/>
    </source>
</evidence>
<reference evidence="1 2" key="1">
    <citation type="submission" date="2024-09" db="EMBL/GenBank/DDBJ databases">
        <title>Chromosome-scale assembly of Riccia fluitans.</title>
        <authorList>
            <person name="Paukszto L."/>
            <person name="Sawicki J."/>
            <person name="Karawczyk K."/>
            <person name="Piernik-Szablinska J."/>
            <person name="Szczecinska M."/>
            <person name="Mazdziarz M."/>
        </authorList>
    </citation>
    <scope>NUCLEOTIDE SEQUENCE [LARGE SCALE GENOMIC DNA]</scope>
    <source>
        <strain evidence="1">Rf_01</strain>
        <tissue evidence="1">Aerial parts of the thallus</tissue>
    </source>
</reference>
<dbReference type="EMBL" id="JBHFFA010000006">
    <property type="protein sequence ID" value="KAL2621437.1"/>
    <property type="molecule type" value="Genomic_DNA"/>
</dbReference>
<comment type="caution">
    <text evidence="1">The sequence shown here is derived from an EMBL/GenBank/DDBJ whole genome shotgun (WGS) entry which is preliminary data.</text>
</comment>